<dbReference type="OrthoDB" id="5135119at2759"/>
<dbReference type="Proteomes" id="UP000469558">
    <property type="component" value="Unassembled WGS sequence"/>
</dbReference>
<dbReference type="PANTHER" id="PTHR31956">
    <property type="entry name" value="NON-SPECIFIC PHOSPHOLIPASE C4-RELATED"/>
    <property type="match status" value="1"/>
</dbReference>
<keyword evidence="1" id="KW-0378">Hydrolase</keyword>
<dbReference type="GO" id="GO:0042578">
    <property type="term" value="F:phosphoric ester hydrolase activity"/>
    <property type="evidence" value="ECO:0007669"/>
    <property type="project" value="UniProtKB-ARBA"/>
</dbReference>
<feature type="signal peptide" evidence="2">
    <location>
        <begin position="1"/>
        <end position="17"/>
    </location>
</feature>
<dbReference type="InterPro" id="IPR017850">
    <property type="entry name" value="Alkaline_phosphatase_core_sf"/>
</dbReference>
<dbReference type="Gene3D" id="3.40.720.10">
    <property type="entry name" value="Alkaline Phosphatase, subunit A"/>
    <property type="match status" value="2"/>
</dbReference>
<keyword evidence="2" id="KW-0732">Signal</keyword>
<evidence type="ECO:0000256" key="1">
    <source>
        <dbReference type="ARBA" id="ARBA00022801"/>
    </source>
</evidence>
<reference evidence="3 4" key="1">
    <citation type="submission" date="2018-05" db="EMBL/GenBank/DDBJ databases">
        <title>Genome sequencing and assembly of the regulated plant pathogen Lachnellula willkommii and related sister species for the development of diagnostic species identification markers.</title>
        <authorList>
            <person name="Giroux E."/>
            <person name="Bilodeau G."/>
        </authorList>
    </citation>
    <scope>NUCLEOTIDE SEQUENCE [LARGE SCALE GENOMIC DNA]</scope>
    <source>
        <strain evidence="3 4">CBS 268.59</strain>
    </source>
</reference>
<sequence>MSKYAVPLLALASATHAVSLGDVKHVIMVMFENRSFNHYFGTFPGVRGFADPNVKINTATGKSAWYQSLAGVTNETEYLLPWYLNQNGGEEGFNQTQCMCAGANNWIPTQQIFQAGLANGGATDQWAIIDTPQAWGYFKRDDLPYHFALAESYALADHYHAAITSNTDPNRWFWQSGSIGVPGGPQPANSGGVILDDQQANECLAAGLDCVPLHWPAYAQIMDEAGVDWMSFQNSYDWATNSGLFYFAAFQEAANDSSLYQRGLNFDGPNGLDAYIARAANGTLPEVSYMFPPGALQEHPPYTPVDASWYLNQVVSAAINGPNYNETIIIVNYDEAGGWGDPHLPIISPEGTAGEWFQDPYDEVGYTFSGPGPRIPLYIVSPFTRGGTVFTERADHSSVIMFLEEYLTARGYKNVVTGQLDDWRREHMSNLVNALDFENHNQQPDYSIPDLPTPPTPLKDDDGNIIGLYAGFCSIEWPESCSDSPYVPAIPYGQQTEENSLIYEDGYMLARGYMTEGRWLVFESNGYALSNPGTVKSTSNSTDALSATAATADHEALAQRWVVHALTEEGTLFNVSSAVEGFYLSPQNSFSSSVMGAQAFNITYIGNSQYVLQKEGGEFTNINSDGTVEYSSTPTPYTVWSVTYSNTSST</sequence>
<protein>
    <submittedName>
        <fullName evidence="3">Non-hemolytic phospholipase C</fullName>
    </submittedName>
</protein>
<feature type="chain" id="PRO_5035749099" evidence="2">
    <location>
        <begin position="18"/>
        <end position="650"/>
    </location>
</feature>
<dbReference type="PANTHER" id="PTHR31956:SF1">
    <property type="entry name" value="NON-SPECIFIC PHOSPHOLIPASE C1"/>
    <property type="match status" value="1"/>
</dbReference>
<proteinExistence type="predicted"/>
<evidence type="ECO:0000313" key="3">
    <source>
        <dbReference type="EMBL" id="TVY71535.1"/>
    </source>
</evidence>
<evidence type="ECO:0000256" key="2">
    <source>
        <dbReference type="SAM" id="SignalP"/>
    </source>
</evidence>
<dbReference type="InterPro" id="IPR007312">
    <property type="entry name" value="Phosphoesterase"/>
</dbReference>
<name>A0A8T9C4L2_9HELO</name>
<keyword evidence="4" id="KW-1185">Reference proteome</keyword>
<organism evidence="3 4">
    <name type="scientific">Lachnellula suecica</name>
    <dbReference type="NCBI Taxonomy" id="602035"/>
    <lineage>
        <taxon>Eukaryota</taxon>
        <taxon>Fungi</taxon>
        <taxon>Dikarya</taxon>
        <taxon>Ascomycota</taxon>
        <taxon>Pezizomycotina</taxon>
        <taxon>Leotiomycetes</taxon>
        <taxon>Helotiales</taxon>
        <taxon>Lachnaceae</taxon>
        <taxon>Lachnellula</taxon>
    </lineage>
</organism>
<gene>
    <name evidence="3" type="primary">plcN_1</name>
    <name evidence="3" type="ORF">LSUE1_G005465</name>
</gene>
<dbReference type="AlphaFoldDB" id="A0A8T9C4L2"/>
<accession>A0A8T9C4L2</accession>
<dbReference type="Pfam" id="PF04185">
    <property type="entry name" value="Phosphoesterase"/>
    <property type="match status" value="1"/>
</dbReference>
<comment type="caution">
    <text evidence="3">The sequence shown here is derived from an EMBL/GenBank/DDBJ whole genome shotgun (WGS) entry which is preliminary data.</text>
</comment>
<evidence type="ECO:0000313" key="4">
    <source>
        <dbReference type="Proteomes" id="UP000469558"/>
    </source>
</evidence>
<dbReference type="EMBL" id="QGMK01001192">
    <property type="protein sequence ID" value="TVY71535.1"/>
    <property type="molecule type" value="Genomic_DNA"/>
</dbReference>